<proteinExistence type="predicted"/>
<dbReference type="Proteomes" id="UP001203207">
    <property type="component" value="Unassembled WGS sequence"/>
</dbReference>
<reference evidence="1" key="2">
    <citation type="submission" date="2022-02" db="EMBL/GenBank/DDBJ databases">
        <authorList>
            <person name="Elcheninov A.G."/>
            <person name="Sorokin D.Y."/>
            <person name="Kublanov I.V."/>
        </authorList>
    </citation>
    <scope>NUCLEOTIDE SEQUENCE</scope>
    <source>
        <strain evidence="1">AArc-St2</strain>
    </source>
</reference>
<name>A0AAE3FVT2_9EURY</name>
<dbReference type="RefSeq" id="WP_250583176.1">
    <property type="nucleotide sequence ID" value="NZ_JAKRVX010000002.1"/>
</dbReference>
<dbReference type="EMBL" id="JAKRVX010000002">
    <property type="protein sequence ID" value="MCL9816151.1"/>
    <property type="molecule type" value="Genomic_DNA"/>
</dbReference>
<organism evidence="1 2">
    <name type="scientific">Natronocalculus amylovorans</name>
    <dbReference type="NCBI Taxonomy" id="2917812"/>
    <lineage>
        <taxon>Archaea</taxon>
        <taxon>Methanobacteriati</taxon>
        <taxon>Methanobacteriota</taxon>
        <taxon>Stenosarchaea group</taxon>
        <taxon>Halobacteria</taxon>
        <taxon>Halobacteriales</taxon>
        <taxon>Haloferacaceae</taxon>
        <taxon>Natronocalculus</taxon>
    </lineage>
</organism>
<keyword evidence="2" id="KW-1185">Reference proteome</keyword>
<dbReference type="AlphaFoldDB" id="A0AAE3FVT2"/>
<gene>
    <name evidence="1" type="ORF">AArcSt2_04260</name>
</gene>
<sequence length="68" mass="7550">MTEPMYKFVEPVGGFDEDDIASVTARFGDWHLYDLRLTSASNHLTTSVELTEATLELVTEPVTQTEGS</sequence>
<protein>
    <submittedName>
        <fullName evidence="1">Uncharacterized protein</fullName>
    </submittedName>
</protein>
<evidence type="ECO:0000313" key="2">
    <source>
        <dbReference type="Proteomes" id="UP001203207"/>
    </source>
</evidence>
<evidence type="ECO:0000313" key="1">
    <source>
        <dbReference type="EMBL" id="MCL9816151.1"/>
    </source>
</evidence>
<comment type="caution">
    <text evidence="1">The sequence shown here is derived from an EMBL/GenBank/DDBJ whole genome shotgun (WGS) entry which is preliminary data.</text>
</comment>
<accession>A0AAE3FVT2</accession>
<reference evidence="1" key="1">
    <citation type="journal article" date="2022" name="Syst. Appl. Microbiol.">
        <title>Natronocalculus amylovorans gen. nov., sp. nov., and Natranaeroarchaeum aerophilus sp. nov., dominant culturable amylolytic natronoarchaea from hypersaline soda lakes in southwestern Siberia.</title>
        <authorList>
            <person name="Sorokin D.Y."/>
            <person name="Elcheninov A.G."/>
            <person name="Khizhniak T.V."/>
            <person name="Koenen M."/>
            <person name="Bale N.J."/>
            <person name="Damste J.S.S."/>
            <person name="Kublanov I.V."/>
        </authorList>
    </citation>
    <scope>NUCLEOTIDE SEQUENCE</scope>
    <source>
        <strain evidence="1">AArc-St2</strain>
    </source>
</reference>